<protein>
    <submittedName>
        <fullName evidence="3">Organic Anion Transporter Polypeptide family protein</fullName>
    </submittedName>
</protein>
<dbReference type="Pfam" id="PF03137">
    <property type="entry name" value="OATP"/>
    <property type="match status" value="1"/>
</dbReference>
<reference evidence="3 4" key="1">
    <citation type="submission" date="2014-03" db="EMBL/GenBank/DDBJ databases">
        <title>Draft genome of the hookworm Oesophagostomum dentatum.</title>
        <authorList>
            <person name="Mitreva M."/>
        </authorList>
    </citation>
    <scope>NUCLEOTIDE SEQUENCE [LARGE SCALE GENOMIC DNA]</scope>
    <source>
        <strain evidence="3 4">OD-Hann</strain>
    </source>
</reference>
<evidence type="ECO:0000256" key="2">
    <source>
        <dbReference type="SAM" id="Phobius"/>
    </source>
</evidence>
<dbReference type="GO" id="GO:0015347">
    <property type="term" value="F:sodium-independent organic anion transmembrane transporter activity"/>
    <property type="evidence" value="ECO:0007669"/>
    <property type="project" value="TreeGrafter"/>
</dbReference>
<dbReference type="PANTHER" id="PTHR11388:SF150">
    <property type="entry name" value="SOLUTE CARRIER ORGANIC ANION TRANSPORTER FAMILY MEMBER"/>
    <property type="match status" value="1"/>
</dbReference>
<feature type="transmembrane region" description="Helical" evidence="2">
    <location>
        <begin position="266"/>
        <end position="286"/>
    </location>
</feature>
<keyword evidence="2" id="KW-0472">Membrane</keyword>
<evidence type="ECO:0000256" key="1">
    <source>
        <dbReference type="ARBA" id="ARBA00023157"/>
    </source>
</evidence>
<keyword evidence="1" id="KW-1015">Disulfide bond</keyword>
<sequence>MQKRISEEQTINENDASAVRVLMSLPYSFCHHVINKLRQEHNEDECKKENSNLGPFMMIFGGLMLLGVGRTMPFSLGLPLMDDNVKKNNLPLYFACMFFVKVLGPVIGLLVGSKLNEIYYTFEPPRGLTPLDPMWIGCWWLGFLIFGTILFFPSLALFLFPSDDLDEDEKTDMITAEKAELNAVKPAKARKRLNLRDKHVKNVHLTASEKISEFLGVVRNLFRNPIYVGAIIGRIADVLAFKGFFVFIGKYLEIQFGVPQYKIQKYLAGAGVVGFAVGVMVGSICMKRFHLQGKPYPQQLKMVLCAV</sequence>
<dbReference type="GO" id="GO:0016323">
    <property type="term" value="C:basolateral plasma membrane"/>
    <property type="evidence" value="ECO:0007669"/>
    <property type="project" value="TreeGrafter"/>
</dbReference>
<feature type="transmembrane region" description="Helical" evidence="2">
    <location>
        <begin position="90"/>
        <end position="113"/>
    </location>
</feature>
<dbReference type="OrthoDB" id="5062115at2759"/>
<dbReference type="PANTHER" id="PTHR11388">
    <property type="entry name" value="ORGANIC ANION TRANSPORTER"/>
    <property type="match status" value="1"/>
</dbReference>
<accession>A0A0B1SW34</accession>
<dbReference type="InterPro" id="IPR036259">
    <property type="entry name" value="MFS_trans_sf"/>
</dbReference>
<keyword evidence="2" id="KW-0812">Transmembrane</keyword>
<feature type="transmembrane region" description="Helical" evidence="2">
    <location>
        <begin position="56"/>
        <end position="78"/>
    </location>
</feature>
<dbReference type="Gene3D" id="1.20.1250.20">
    <property type="entry name" value="MFS general substrate transporter like domains"/>
    <property type="match status" value="1"/>
</dbReference>
<name>A0A0B1SW34_OESDE</name>
<feature type="transmembrane region" description="Helical" evidence="2">
    <location>
        <begin position="133"/>
        <end position="160"/>
    </location>
</feature>
<gene>
    <name evidence="3" type="ORF">OESDEN_12497</name>
</gene>
<evidence type="ECO:0000313" key="4">
    <source>
        <dbReference type="Proteomes" id="UP000053660"/>
    </source>
</evidence>
<dbReference type="AlphaFoldDB" id="A0A0B1SW34"/>
<dbReference type="GO" id="GO:0043252">
    <property type="term" value="P:sodium-independent organic anion transport"/>
    <property type="evidence" value="ECO:0007669"/>
    <property type="project" value="TreeGrafter"/>
</dbReference>
<dbReference type="EMBL" id="KN557180">
    <property type="protein sequence ID" value="KHJ87722.1"/>
    <property type="molecule type" value="Genomic_DNA"/>
</dbReference>
<dbReference type="SUPFAM" id="SSF103473">
    <property type="entry name" value="MFS general substrate transporter"/>
    <property type="match status" value="1"/>
</dbReference>
<proteinExistence type="predicted"/>
<keyword evidence="2" id="KW-1133">Transmembrane helix</keyword>
<dbReference type="Proteomes" id="UP000053660">
    <property type="component" value="Unassembled WGS sequence"/>
</dbReference>
<keyword evidence="4" id="KW-1185">Reference proteome</keyword>
<feature type="transmembrane region" description="Helical" evidence="2">
    <location>
        <begin position="226"/>
        <end position="246"/>
    </location>
</feature>
<organism evidence="3 4">
    <name type="scientific">Oesophagostomum dentatum</name>
    <name type="common">Nodular worm</name>
    <dbReference type="NCBI Taxonomy" id="61180"/>
    <lineage>
        <taxon>Eukaryota</taxon>
        <taxon>Metazoa</taxon>
        <taxon>Ecdysozoa</taxon>
        <taxon>Nematoda</taxon>
        <taxon>Chromadorea</taxon>
        <taxon>Rhabditida</taxon>
        <taxon>Rhabditina</taxon>
        <taxon>Rhabditomorpha</taxon>
        <taxon>Strongyloidea</taxon>
        <taxon>Strongylidae</taxon>
        <taxon>Oesophagostomum</taxon>
    </lineage>
</organism>
<evidence type="ECO:0000313" key="3">
    <source>
        <dbReference type="EMBL" id="KHJ87722.1"/>
    </source>
</evidence>
<dbReference type="InterPro" id="IPR004156">
    <property type="entry name" value="OATP"/>
</dbReference>